<dbReference type="AlphaFoldDB" id="A0AAE3ZFU1"/>
<reference evidence="1" key="1">
    <citation type="submission" date="2023-07" db="EMBL/GenBank/DDBJ databases">
        <title>Sequencing the genomes of 1000 actinobacteria strains.</title>
        <authorList>
            <person name="Klenk H.-P."/>
        </authorList>
    </citation>
    <scope>NUCLEOTIDE SEQUENCE</scope>
    <source>
        <strain evidence="1">DSM 45977</strain>
    </source>
</reference>
<accession>A0AAE3ZFU1</accession>
<evidence type="ECO:0000313" key="2">
    <source>
        <dbReference type="Proteomes" id="UP001180845"/>
    </source>
</evidence>
<protein>
    <submittedName>
        <fullName evidence="1">Uncharacterized protein</fullName>
    </submittedName>
</protein>
<dbReference type="EMBL" id="JAVDXW010000001">
    <property type="protein sequence ID" value="MDR7302234.1"/>
    <property type="molecule type" value="Genomic_DNA"/>
</dbReference>
<organism evidence="1 2">
    <name type="scientific">Haloactinomyces albus</name>
    <dbReference type="NCBI Taxonomy" id="1352928"/>
    <lineage>
        <taxon>Bacteria</taxon>
        <taxon>Bacillati</taxon>
        <taxon>Actinomycetota</taxon>
        <taxon>Actinomycetes</taxon>
        <taxon>Actinopolysporales</taxon>
        <taxon>Actinopolysporaceae</taxon>
        <taxon>Haloactinomyces</taxon>
    </lineage>
</organism>
<evidence type="ECO:0000313" key="1">
    <source>
        <dbReference type="EMBL" id="MDR7302234.1"/>
    </source>
</evidence>
<dbReference type="RefSeq" id="WP_310273598.1">
    <property type="nucleotide sequence ID" value="NZ_JAVDXW010000001.1"/>
</dbReference>
<gene>
    <name evidence="1" type="ORF">JOF55_002415</name>
</gene>
<keyword evidence="2" id="KW-1185">Reference proteome</keyword>
<sequence length="62" mass="6844">MNQTRAETDDRITTYEQAAGINPYELADWYAAVGHRPAGPDRSVTDQPIVITATAERTDDHA</sequence>
<proteinExistence type="predicted"/>
<comment type="caution">
    <text evidence="1">The sequence shown here is derived from an EMBL/GenBank/DDBJ whole genome shotgun (WGS) entry which is preliminary data.</text>
</comment>
<dbReference type="Proteomes" id="UP001180845">
    <property type="component" value="Unassembled WGS sequence"/>
</dbReference>
<name>A0AAE3ZFU1_9ACTN</name>